<dbReference type="GO" id="GO:0003950">
    <property type="term" value="F:NAD+ poly-ADP-ribosyltransferase activity"/>
    <property type="evidence" value="ECO:0007669"/>
    <property type="project" value="InterPro"/>
</dbReference>
<dbReference type="Gene3D" id="3.90.175.10">
    <property type="entry name" value="Diphtheria Toxin, domain 1"/>
    <property type="match status" value="1"/>
</dbReference>
<dbReference type="InParanoid" id="A0A3Q3EPH9"/>
<name>A0A3Q3EPH9_9LABR</name>
<protein>
    <recommendedName>
        <fullName evidence="2">PARP catalytic domain-containing protein</fullName>
    </recommendedName>
</protein>
<sequence length="239" mass="26792">MNRVGTLVPRRCGMTSRNLEPNCVWDPIRNQIIRFCPTDFRARPRPSDGLDELLYIDIDKMYQWAEDDGDLPLGVGRLDLSEPVSGRRYVMYHGTTSQAARSIMATGFQQSAGGMLGPGVYLSRVLDKASRYPIKHPEHDRVVIKVVVNVGRVIAINYQGHPRQKTGTTTDTARCLTPPGCHPDVEWCQAVWRRIVSGIPIESRSLVPSNHALCSLLLDTVHTATCELYMLLPIHFHCS</sequence>
<evidence type="ECO:0000256" key="1">
    <source>
        <dbReference type="ARBA" id="ARBA00024347"/>
    </source>
</evidence>
<dbReference type="SUPFAM" id="SSF56399">
    <property type="entry name" value="ADP-ribosylation"/>
    <property type="match status" value="1"/>
</dbReference>
<dbReference type="InterPro" id="IPR012317">
    <property type="entry name" value="Poly(ADP-ribose)pol_cat_dom"/>
</dbReference>
<dbReference type="FunCoup" id="A0A3Q3EPH9">
    <property type="interactions" value="13"/>
</dbReference>
<accession>A0A3Q3EPH9</accession>
<feature type="domain" description="PARP catalytic" evidence="2">
    <location>
        <begin position="87"/>
        <end position="153"/>
    </location>
</feature>
<organism evidence="3 4">
    <name type="scientific">Labrus bergylta</name>
    <name type="common">ballan wrasse</name>
    <dbReference type="NCBI Taxonomy" id="56723"/>
    <lineage>
        <taxon>Eukaryota</taxon>
        <taxon>Metazoa</taxon>
        <taxon>Chordata</taxon>
        <taxon>Craniata</taxon>
        <taxon>Vertebrata</taxon>
        <taxon>Euteleostomi</taxon>
        <taxon>Actinopterygii</taxon>
        <taxon>Neopterygii</taxon>
        <taxon>Teleostei</taxon>
        <taxon>Neoteleostei</taxon>
        <taxon>Acanthomorphata</taxon>
        <taxon>Eupercaria</taxon>
        <taxon>Labriformes</taxon>
        <taxon>Labridae</taxon>
        <taxon>Labrus</taxon>
    </lineage>
</organism>
<keyword evidence="4" id="KW-1185">Reference proteome</keyword>
<dbReference type="PANTHER" id="PTHR36542:SF2">
    <property type="entry name" value="GIG2-LIKE PROTEIN DRED-RELATED"/>
    <property type="match status" value="1"/>
</dbReference>
<proteinExistence type="inferred from homology"/>
<comment type="similarity">
    <text evidence="1">Belongs to the ARTD/PARP family.</text>
</comment>
<evidence type="ECO:0000313" key="4">
    <source>
        <dbReference type="Proteomes" id="UP000261660"/>
    </source>
</evidence>
<dbReference type="Proteomes" id="UP000261660">
    <property type="component" value="Unplaced"/>
</dbReference>
<reference evidence="3" key="2">
    <citation type="submission" date="2025-09" db="UniProtKB">
        <authorList>
            <consortium name="Ensembl"/>
        </authorList>
    </citation>
    <scope>IDENTIFICATION</scope>
</reference>
<dbReference type="GeneTree" id="ENSGT00940000164445"/>
<evidence type="ECO:0000259" key="2">
    <source>
        <dbReference type="Pfam" id="PF00644"/>
    </source>
</evidence>
<evidence type="ECO:0000313" key="3">
    <source>
        <dbReference type="Ensembl" id="ENSLBEP00000009328.1"/>
    </source>
</evidence>
<dbReference type="Pfam" id="PF00644">
    <property type="entry name" value="PARP"/>
    <property type="match status" value="1"/>
</dbReference>
<dbReference type="GO" id="GO:0005737">
    <property type="term" value="C:cytoplasm"/>
    <property type="evidence" value="ECO:0007669"/>
    <property type="project" value="TreeGrafter"/>
</dbReference>
<dbReference type="Ensembl" id="ENSLBET00000009841.1">
    <property type="protein sequence ID" value="ENSLBEP00000009328.1"/>
    <property type="gene ID" value="ENSLBEG00000007229.1"/>
</dbReference>
<dbReference type="PANTHER" id="PTHR36542">
    <property type="entry name" value="GIG2-LIKE PROTEIN DRED-RELATED"/>
    <property type="match status" value="1"/>
</dbReference>
<reference evidence="3" key="1">
    <citation type="submission" date="2025-08" db="UniProtKB">
        <authorList>
            <consortium name="Ensembl"/>
        </authorList>
    </citation>
    <scope>IDENTIFICATION</scope>
</reference>
<dbReference type="AlphaFoldDB" id="A0A3Q3EPH9"/>